<protein>
    <submittedName>
        <fullName evidence="3">N,N-dimethylformamidase beta subunit family domain-containing protein</fullName>
    </submittedName>
</protein>
<gene>
    <name evidence="3" type="ORF">ACFQ34_22140</name>
</gene>
<name>A0ABW3VNN0_9PSEU</name>
<feature type="region of interest" description="Disordered" evidence="1">
    <location>
        <begin position="525"/>
        <end position="548"/>
    </location>
</feature>
<organism evidence="3 4">
    <name type="scientific">Pseudonocardia benzenivorans</name>
    <dbReference type="NCBI Taxonomy" id="228005"/>
    <lineage>
        <taxon>Bacteria</taxon>
        <taxon>Bacillati</taxon>
        <taxon>Actinomycetota</taxon>
        <taxon>Actinomycetes</taxon>
        <taxon>Pseudonocardiales</taxon>
        <taxon>Pseudonocardiaceae</taxon>
        <taxon>Pseudonocardia</taxon>
    </lineage>
</organism>
<feature type="compositionally biased region" description="Low complexity" evidence="1">
    <location>
        <begin position="534"/>
        <end position="548"/>
    </location>
</feature>
<sequence>MADGSRPREWPADATVAYGPSPLRRLIRLAVVLGLVAVVAGCSPAGGGGTRAVPGPGTSAPPAVGPVAGTPGWQLAHPGPEHAIEGFADRTSVTPGERVRLFVSTTASSYQVTAFRIGDYAASDALAVWTSSRVAGGVQAPAVVQPSTDTVVAPWNPSLTVGTDGWPPGDYLLRLDGDSGAQQYVPLTVRTPSNQGRVVLVNAVTTWQAYNRWGGYNLYKGPDGRRESRSRAVTFDRPYESGMSGAGQFLQFELAFVRVAERSGAPLGYATDIDLHADPHLLDGARAVVTPGHDEYWSTAMRTAATQARDRGVNLAFLGGNEVYRHIRLAPTTLGADRLEINYKSAGEDPVSHTDPAESTQDWRQPPDPRPESVLVGGYYSCFPGRADLVVAEPGNWLLDGIVRDGERLPGVVGVEYARVNLSVPTPRPLEVLFHSPVTCGTTRRSEFSDATYYTTASGAGVFSTGTQDWVCGMDPDCKGGGEGGRVAQVLAAISTRLLQQFAAGPAGLAHPAHDNLARLGIDGAARAPDPRLPRTARPSTSAASSIR</sequence>
<dbReference type="RefSeq" id="WP_339122198.1">
    <property type="nucleotide sequence ID" value="NZ_BAABKS010000073.1"/>
</dbReference>
<accession>A0ABW3VNN0</accession>
<comment type="caution">
    <text evidence="3">The sequence shown here is derived from an EMBL/GenBank/DDBJ whole genome shotgun (WGS) entry which is preliminary data.</text>
</comment>
<keyword evidence="4" id="KW-1185">Reference proteome</keyword>
<feature type="compositionally biased region" description="Basic and acidic residues" evidence="1">
    <location>
        <begin position="345"/>
        <end position="356"/>
    </location>
</feature>
<dbReference type="InterPro" id="IPR046540">
    <property type="entry name" value="DMFA2_C"/>
</dbReference>
<evidence type="ECO:0000313" key="4">
    <source>
        <dbReference type="Proteomes" id="UP001597182"/>
    </source>
</evidence>
<dbReference type="Pfam" id="PF20254">
    <property type="entry name" value="DMFA2_C"/>
    <property type="match status" value="1"/>
</dbReference>
<feature type="region of interest" description="Disordered" evidence="1">
    <location>
        <begin position="345"/>
        <end position="370"/>
    </location>
</feature>
<proteinExistence type="predicted"/>
<evidence type="ECO:0000256" key="1">
    <source>
        <dbReference type="SAM" id="MobiDB-lite"/>
    </source>
</evidence>
<evidence type="ECO:0000259" key="2">
    <source>
        <dbReference type="Pfam" id="PF20254"/>
    </source>
</evidence>
<evidence type="ECO:0000313" key="3">
    <source>
        <dbReference type="EMBL" id="MFD1236003.1"/>
    </source>
</evidence>
<reference evidence="4" key="1">
    <citation type="journal article" date="2019" name="Int. J. Syst. Evol. Microbiol.">
        <title>The Global Catalogue of Microorganisms (GCM) 10K type strain sequencing project: providing services to taxonomists for standard genome sequencing and annotation.</title>
        <authorList>
            <consortium name="The Broad Institute Genomics Platform"/>
            <consortium name="The Broad Institute Genome Sequencing Center for Infectious Disease"/>
            <person name="Wu L."/>
            <person name="Ma J."/>
        </authorList>
    </citation>
    <scope>NUCLEOTIDE SEQUENCE [LARGE SCALE GENOMIC DNA]</scope>
    <source>
        <strain evidence="4">CCUG 49018</strain>
    </source>
</reference>
<dbReference type="EMBL" id="JBHTMB010000195">
    <property type="protein sequence ID" value="MFD1236003.1"/>
    <property type="molecule type" value="Genomic_DNA"/>
</dbReference>
<dbReference type="Proteomes" id="UP001597182">
    <property type="component" value="Unassembled WGS sequence"/>
</dbReference>
<feature type="domain" description="N,N-dimethylformamidase beta subunit-like C-terminal" evidence="2">
    <location>
        <begin position="112"/>
        <end position="478"/>
    </location>
</feature>